<protein>
    <submittedName>
        <fullName evidence="2">EpsG family protein</fullName>
    </submittedName>
</protein>
<feature type="transmembrane region" description="Helical" evidence="1">
    <location>
        <begin position="240"/>
        <end position="258"/>
    </location>
</feature>
<keyword evidence="3" id="KW-1185">Reference proteome</keyword>
<dbReference type="Pfam" id="PF14897">
    <property type="entry name" value="EpsG"/>
    <property type="match status" value="1"/>
</dbReference>
<dbReference type="Proteomes" id="UP000198555">
    <property type="component" value="Unassembled WGS sequence"/>
</dbReference>
<feature type="transmembrane region" description="Helical" evidence="1">
    <location>
        <begin position="133"/>
        <end position="150"/>
    </location>
</feature>
<dbReference type="AlphaFoldDB" id="A0A1H6KL08"/>
<sequence length="346" mass="40544">MIITFLFIFIFLSILYFANPQNNRVKNFLLIIIGLILIMTAGLRNKGVDNDYEVYHDFWTTNNIQGTVEYSFYIIKVIIKSKLGLNFQYFLLAYAFLGVCMKLIGIKKLSPFLWGSVLIYFSHYFLLHEFTQIRIGVATGFLLIALFYLAKKKFVIFYLYAILAVFFHQSCFIALFFILLSNNNKRFWIYYFIIPLGYIFYFLNTYLSITIPIPGLQDKIDGYQQATESGFLKESKINPFNYLLIIRIAIFYVLMIYSKKISSHLSSFYLLTKIYAFSIFSFLYLSSIPVFSFRIQELLGVVEIILIPALSIIFVKQFKYMGKIIVCCIALCIFLLDVFYNNYIIT</sequence>
<evidence type="ECO:0000313" key="3">
    <source>
        <dbReference type="Proteomes" id="UP000198555"/>
    </source>
</evidence>
<feature type="transmembrane region" description="Helical" evidence="1">
    <location>
        <begin position="270"/>
        <end position="292"/>
    </location>
</feature>
<feature type="transmembrane region" description="Helical" evidence="1">
    <location>
        <begin position="187"/>
        <end position="209"/>
    </location>
</feature>
<feature type="transmembrane region" description="Helical" evidence="1">
    <location>
        <begin position="83"/>
        <end position="104"/>
    </location>
</feature>
<gene>
    <name evidence="2" type="ORF">SAMN05421793_12723</name>
</gene>
<evidence type="ECO:0000256" key="1">
    <source>
        <dbReference type="SAM" id="Phobius"/>
    </source>
</evidence>
<feature type="transmembrane region" description="Helical" evidence="1">
    <location>
        <begin position="324"/>
        <end position="345"/>
    </location>
</feature>
<dbReference type="InterPro" id="IPR049458">
    <property type="entry name" value="EpsG-like"/>
</dbReference>
<keyword evidence="1" id="KW-0812">Transmembrane</keyword>
<dbReference type="STRING" id="420404.SAMN05421793_12723"/>
<reference evidence="3" key="1">
    <citation type="submission" date="2016-10" db="EMBL/GenBank/DDBJ databases">
        <authorList>
            <person name="Varghese N."/>
            <person name="Submissions S."/>
        </authorList>
    </citation>
    <scope>NUCLEOTIDE SEQUENCE [LARGE SCALE GENOMIC DNA]</scope>
    <source>
        <strain evidence="3">DSM 19326</strain>
    </source>
</reference>
<dbReference type="EMBL" id="FNWX01000027">
    <property type="protein sequence ID" value="SEH76371.1"/>
    <property type="molecule type" value="Genomic_DNA"/>
</dbReference>
<name>A0A1H6KL08_9FLAO</name>
<feature type="transmembrane region" description="Helical" evidence="1">
    <location>
        <begin position="298"/>
        <end position="315"/>
    </location>
</feature>
<keyword evidence="1" id="KW-1133">Transmembrane helix</keyword>
<feature type="transmembrane region" description="Helical" evidence="1">
    <location>
        <begin position="156"/>
        <end position="180"/>
    </location>
</feature>
<evidence type="ECO:0000313" key="2">
    <source>
        <dbReference type="EMBL" id="SEH76371.1"/>
    </source>
</evidence>
<keyword evidence="1" id="KW-0472">Membrane</keyword>
<accession>A0A1H6KL08</accession>
<dbReference type="RefSeq" id="WP_089770377.1">
    <property type="nucleotide sequence ID" value="NZ_FNWX01000027.1"/>
</dbReference>
<proteinExistence type="predicted"/>
<feature type="transmembrane region" description="Helical" evidence="1">
    <location>
        <begin position="27"/>
        <end position="43"/>
    </location>
</feature>
<organism evidence="2 3">
    <name type="scientific">Epilithonimonas hominis</name>
    <dbReference type="NCBI Taxonomy" id="420404"/>
    <lineage>
        <taxon>Bacteria</taxon>
        <taxon>Pseudomonadati</taxon>
        <taxon>Bacteroidota</taxon>
        <taxon>Flavobacteriia</taxon>
        <taxon>Flavobacteriales</taxon>
        <taxon>Weeksellaceae</taxon>
        <taxon>Chryseobacterium group</taxon>
        <taxon>Epilithonimonas</taxon>
    </lineage>
</organism>